<dbReference type="Gene3D" id="3.40.50.280">
    <property type="entry name" value="Cobalamin-binding domain"/>
    <property type="match status" value="1"/>
</dbReference>
<dbReference type="PANTHER" id="PTHR30204:SF97">
    <property type="entry name" value="MERR FAMILY REGULATORY PROTEIN"/>
    <property type="match status" value="1"/>
</dbReference>
<reference evidence="5" key="1">
    <citation type="journal article" date="2019" name="Int. J. Syst. Evol. Microbiol.">
        <title>The Global Catalogue of Microorganisms (GCM) 10K type strain sequencing project: providing services to taxonomists for standard genome sequencing and annotation.</title>
        <authorList>
            <consortium name="The Broad Institute Genomics Platform"/>
            <consortium name="The Broad Institute Genome Sequencing Center for Infectious Disease"/>
            <person name="Wu L."/>
            <person name="Ma J."/>
        </authorList>
    </citation>
    <scope>NUCLEOTIDE SEQUENCE [LARGE SCALE GENOMIC DNA]</scope>
    <source>
        <strain evidence="5">JCM 3380</strain>
    </source>
</reference>
<dbReference type="InterPro" id="IPR000551">
    <property type="entry name" value="MerR-type_HTH_dom"/>
</dbReference>
<accession>A0ABP3CJA1</accession>
<dbReference type="Gene3D" id="1.10.1660.10">
    <property type="match status" value="1"/>
</dbReference>
<name>A0ABP3CJA1_9PSEU</name>
<dbReference type="PROSITE" id="PS50937">
    <property type="entry name" value="HTH_MERR_2"/>
    <property type="match status" value="1"/>
</dbReference>
<protein>
    <recommendedName>
        <fullName evidence="3">HTH merR-type domain-containing protein</fullName>
    </recommendedName>
</protein>
<proteinExistence type="predicted"/>
<evidence type="ECO:0000256" key="1">
    <source>
        <dbReference type="ARBA" id="ARBA00023125"/>
    </source>
</evidence>
<dbReference type="Proteomes" id="UP001500416">
    <property type="component" value="Unassembled WGS sequence"/>
</dbReference>
<organism evidence="4 5">
    <name type="scientific">Saccharothrix mutabilis subsp. mutabilis</name>
    <dbReference type="NCBI Taxonomy" id="66855"/>
    <lineage>
        <taxon>Bacteria</taxon>
        <taxon>Bacillati</taxon>
        <taxon>Actinomycetota</taxon>
        <taxon>Actinomycetes</taxon>
        <taxon>Pseudonocardiales</taxon>
        <taxon>Pseudonocardiaceae</taxon>
        <taxon>Saccharothrix</taxon>
    </lineage>
</organism>
<dbReference type="SMART" id="SM00422">
    <property type="entry name" value="HTH_MERR"/>
    <property type="match status" value="1"/>
</dbReference>
<evidence type="ECO:0000256" key="2">
    <source>
        <dbReference type="SAM" id="MobiDB-lite"/>
    </source>
</evidence>
<dbReference type="InterPro" id="IPR036724">
    <property type="entry name" value="Cobalamin-bd_sf"/>
</dbReference>
<dbReference type="SUPFAM" id="SSF52242">
    <property type="entry name" value="Cobalamin (vitamin B12)-binding domain"/>
    <property type="match status" value="1"/>
</dbReference>
<dbReference type="InterPro" id="IPR047057">
    <property type="entry name" value="MerR_fam"/>
</dbReference>
<dbReference type="Gene3D" id="1.10.1240.10">
    <property type="entry name" value="Methionine synthase domain"/>
    <property type="match status" value="1"/>
</dbReference>
<feature type="compositionally biased region" description="Basic and acidic residues" evidence="2">
    <location>
        <begin position="97"/>
        <end position="106"/>
    </location>
</feature>
<keyword evidence="1" id="KW-0238">DNA-binding</keyword>
<feature type="region of interest" description="Disordered" evidence="2">
    <location>
        <begin position="76"/>
        <end position="153"/>
    </location>
</feature>
<dbReference type="InterPro" id="IPR036594">
    <property type="entry name" value="Meth_synthase_dom"/>
</dbReference>
<comment type="caution">
    <text evidence="4">The sequence shown here is derived from an EMBL/GenBank/DDBJ whole genome shotgun (WGS) entry which is preliminary data.</text>
</comment>
<evidence type="ECO:0000313" key="4">
    <source>
        <dbReference type="EMBL" id="GAA0207400.1"/>
    </source>
</evidence>
<sequence length="351" mass="36192">MVLWSAGAVARMLGVSPTTLRTWDRRYGLGPSTREEGRHRRYSEEDVSRLRHMLALTGRGVAPAAAAAIAMGRTLDVEDGGGPQEASAAPDDSPLDDTSHTGEESRAGGSRASGLPAGGSRAGSSRAGGSPVGSSRAGGSRAGGGPRSVPVERNGWAPEVRGFARAAYRLDLPLMTDLAGGLVARHGVVVAWERVLVPFLVALGEKVSAQGSGVEVEHLATTALLDAVRGAVLPVSGRLPALLACAPDEQHSLPLHVLGAALAERGCASRHLGARVPAAALLDAVKLLEPRVVVLWAHASGYASLAPVHDLLERGCEVLVAGPGWTVVPPGARRIGSLSEAVEAVLELNRF</sequence>
<gene>
    <name evidence="4" type="ORF">GCM10010492_01170</name>
</gene>
<dbReference type="SUPFAM" id="SSF46955">
    <property type="entry name" value="Putative DNA-binding domain"/>
    <property type="match status" value="1"/>
</dbReference>
<keyword evidence="5" id="KW-1185">Reference proteome</keyword>
<evidence type="ECO:0000259" key="3">
    <source>
        <dbReference type="PROSITE" id="PS50937"/>
    </source>
</evidence>
<evidence type="ECO:0000313" key="5">
    <source>
        <dbReference type="Proteomes" id="UP001500416"/>
    </source>
</evidence>
<dbReference type="InterPro" id="IPR009061">
    <property type="entry name" value="DNA-bd_dom_put_sf"/>
</dbReference>
<feature type="compositionally biased region" description="Low complexity" evidence="2">
    <location>
        <begin position="122"/>
        <end position="139"/>
    </location>
</feature>
<dbReference type="Pfam" id="PF13411">
    <property type="entry name" value="MerR_1"/>
    <property type="match status" value="1"/>
</dbReference>
<dbReference type="EMBL" id="BAAABU010000001">
    <property type="protein sequence ID" value="GAA0207400.1"/>
    <property type="molecule type" value="Genomic_DNA"/>
</dbReference>
<feature type="domain" description="HTH merR-type" evidence="3">
    <location>
        <begin position="3"/>
        <end position="72"/>
    </location>
</feature>
<dbReference type="PANTHER" id="PTHR30204">
    <property type="entry name" value="REDOX-CYCLING DRUG-SENSING TRANSCRIPTIONAL ACTIVATOR SOXR"/>
    <property type="match status" value="1"/>
</dbReference>